<proteinExistence type="predicted"/>
<dbReference type="PANTHER" id="PTHR38441:SF1">
    <property type="entry name" value="MEMBRANE PROTEIN"/>
    <property type="match status" value="1"/>
</dbReference>
<comment type="caution">
    <text evidence="3">The sequence shown here is derived from an EMBL/GenBank/DDBJ whole genome shotgun (WGS) entry which is preliminary data.</text>
</comment>
<reference evidence="2" key="2">
    <citation type="journal article" date="2021" name="Microbiology">
        <title>Metagenomic Analysis of the Microbial Community in the Underground Coal Fire Area (Kemerovo Region, Russia) Revealed Predominance of Thermophilic Members of the Phyla Deinococcus-thermus, Aquificae, and Firmicutes.</title>
        <authorList>
            <person name="Kadnikov V."/>
            <person name="Mardanov A.V."/>
            <person name="Beletsky A.V."/>
            <person name="Karnachuk O.V."/>
            <person name="Ravin N.V."/>
        </authorList>
    </citation>
    <scope>NUCLEOTIDE SEQUENCE</scope>
    <source>
        <strain evidence="2">RBS10-49</strain>
    </source>
</reference>
<reference evidence="3 4" key="1">
    <citation type="submission" date="2017-08" db="EMBL/GenBank/DDBJ databases">
        <title>Burning lignite coal seam in the remote Altai Mountains harbors a hydrogen-driven thermophilic microbial community.</title>
        <authorList>
            <person name="Kadnikov V.V."/>
            <person name="Mardanov A.V."/>
            <person name="Ivasenko D."/>
            <person name="Beletsky A.V."/>
            <person name="Karnachuk O.V."/>
            <person name="Ravin N.V."/>
        </authorList>
    </citation>
    <scope>NUCLEOTIDE SEQUENCE [LARGE SCALE GENOMIC DNA]</scope>
    <source>
        <strain evidence="3">AL33</strain>
    </source>
</reference>
<dbReference type="InterPro" id="IPR007436">
    <property type="entry name" value="DUF485"/>
</dbReference>
<dbReference type="Proteomes" id="UP000748108">
    <property type="component" value="Unassembled WGS sequence"/>
</dbReference>
<dbReference type="EMBL" id="PEBV01000012">
    <property type="protein sequence ID" value="PTQ53661.1"/>
    <property type="molecule type" value="Genomic_DNA"/>
</dbReference>
<feature type="transmembrane region" description="Helical" evidence="1">
    <location>
        <begin position="80"/>
        <end position="98"/>
    </location>
</feature>
<sequence length="121" mass="13468">MSDLDLAFGSSERAPAEAADARYQAIARSDGFRTLVRRKMAFVWPVTVLFVAFYLLLPLLAGYARPLMGSFVVGHVTFGYAYGLIYYVVAWALAYVYVRAARSFDARARELAGSDRGRKGR</sequence>
<protein>
    <submittedName>
        <fullName evidence="2">DUF485 domain-containing protein</fullName>
    </submittedName>
</protein>
<organism evidence="3 4">
    <name type="scientific">Hydrogenibacillus schlegelii</name>
    <name type="common">Bacillus schlegelii</name>
    <dbReference type="NCBI Taxonomy" id="1484"/>
    <lineage>
        <taxon>Bacteria</taxon>
        <taxon>Bacillati</taxon>
        <taxon>Bacillota</taxon>
        <taxon>Bacilli</taxon>
        <taxon>Bacillales</taxon>
        <taxon>Bacillales Family X. Incertae Sedis</taxon>
        <taxon>Hydrogenibacillus</taxon>
    </lineage>
</organism>
<dbReference type="AlphaFoldDB" id="A0A2T5GBU0"/>
<name>A0A2T5GBU0_HYDSH</name>
<dbReference type="EMBL" id="JAHHQF010000051">
    <property type="protein sequence ID" value="MBT9282231.1"/>
    <property type="molecule type" value="Genomic_DNA"/>
</dbReference>
<keyword evidence="1" id="KW-1133">Transmembrane helix</keyword>
<keyword evidence="1" id="KW-0812">Transmembrane</keyword>
<feature type="transmembrane region" description="Helical" evidence="1">
    <location>
        <begin position="41"/>
        <end position="60"/>
    </location>
</feature>
<keyword evidence="1" id="KW-0472">Membrane</keyword>
<dbReference type="Proteomes" id="UP000244180">
    <property type="component" value="Unassembled WGS sequence"/>
</dbReference>
<evidence type="ECO:0000313" key="2">
    <source>
        <dbReference type="EMBL" id="MBT9282231.1"/>
    </source>
</evidence>
<accession>A0A2T5GBU0</accession>
<evidence type="ECO:0000256" key="1">
    <source>
        <dbReference type="SAM" id="Phobius"/>
    </source>
</evidence>
<dbReference type="PANTHER" id="PTHR38441">
    <property type="entry name" value="INTEGRAL MEMBRANE PROTEIN-RELATED"/>
    <property type="match status" value="1"/>
</dbReference>
<dbReference type="RefSeq" id="WP_082718284.1">
    <property type="nucleotide sequence ID" value="NZ_CBCSAS010000003.1"/>
</dbReference>
<evidence type="ECO:0000313" key="4">
    <source>
        <dbReference type="Proteomes" id="UP000244180"/>
    </source>
</evidence>
<dbReference type="Pfam" id="PF04341">
    <property type="entry name" value="DUF485"/>
    <property type="match status" value="1"/>
</dbReference>
<evidence type="ECO:0000313" key="3">
    <source>
        <dbReference type="EMBL" id="PTQ53661.1"/>
    </source>
</evidence>
<gene>
    <name evidence="3" type="ORF">HSCHL_1590</name>
    <name evidence="2" type="ORF">KM312_06185</name>
</gene>